<dbReference type="AlphaFoldDB" id="W1YD40"/>
<sequence>MKGAIKMTEKQAKASGYVPCKKCY</sequence>
<feature type="non-terminal residue" evidence="1">
    <location>
        <position position="1"/>
    </location>
</feature>
<gene>
    <name evidence="1" type="ORF">Q604_UNBC06945G0001</name>
</gene>
<protein>
    <submittedName>
        <fullName evidence="1">Uncharacterized protein</fullName>
    </submittedName>
</protein>
<name>W1YD40_9ZZZZ</name>
<proteinExistence type="predicted"/>
<comment type="caution">
    <text evidence="1">The sequence shown here is derived from an EMBL/GenBank/DDBJ whole genome shotgun (WGS) entry which is preliminary data.</text>
</comment>
<accession>W1YD40</accession>
<organism evidence="1">
    <name type="scientific">human gut metagenome</name>
    <dbReference type="NCBI Taxonomy" id="408170"/>
    <lineage>
        <taxon>unclassified sequences</taxon>
        <taxon>metagenomes</taxon>
        <taxon>organismal metagenomes</taxon>
    </lineage>
</organism>
<evidence type="ECO:0000313" key="1">
    <source>
        <dbReference type="EMBL" id="ETJ39079.1"/>
    </source>
</evidence>
<dbReference type="EMBL" id="AZMM01006945">
    <property type="protein sequence ID" value="ETJ39079.1"/>
    <property type="molecule type" value="Genomic_DNA"/>
</dbReference>
<reference evidence="1" key="1">
    <citation type="submission" date="2013-12" db="EMBL/GenBank/DDBJ databases">
        <title>A Varibaculum cambriense genome reconstructed from a premature infant gut community with otherwise low bacterial novelty that shifts toward anaerobic metabolism during the third week of life.</title>
        <authorList>
            <person name="Brown C.T."/>
            <person name="Sharon I."/>
            <person name="Thomas B.C."/>
            <person name="Castelle C.J."/>
            <person name="Morowitz M.J."/>
            <person name="Banfield J.F."/>
        </authorList>
    </citation>
    <scope>NUCLEOTIDE SEQUENCE</scope>
</reference>